<feature type="domain" description="HAMP" evidence="7">
    <location>
        <begin position="33"/>
        <end position="86"/>
    </location>
</feature>
<dbReference type="PROSITE" id="PS50885">
    <property type="entry name" value="HAMP"/>
    <property type="match status" value="1"/>
</dbReference>
<keyword evidence="3" id="KW-0807">Transducer</keyword>
<dbReference type="InterPro" id="IPR051310">
    <property type="entry name" value="MCP_chemotaxis"/>
</dbReference>
<dbReference type="CDD" id="cd06225">
    <property type="entry name" value="HAMP"/>
    <property type="match status" value="1"/>
</dbReference>
<dbReference type="PROSITE" id="PS50111">
    <property type="entry name" value="CHEMOTAXIS_TRANSDUC_2"/>
    <property type="match status" value="1"/>
</dbReference>
<feature type="compositionally biased region" description="Basic and acidic residues" evidence="4">
    <location>
        <begin position="452"/>
        <end position="472"/>
    </location>
</feature>
<evidence type="ECO:0000259" key="7">
    <source>
        <dbReference type="PROSITE" id="PS50885"/>
    </source>
</evidence>
<evidence type="ECO:0000256" key="3">
    <source>
        <dbReference type="PROSITE-ProRule" id="PRU00284"/>
    </source>
</evidence>
<dbReference type="Gene3D" id="1.10.287.950">
    <property type="entry name" value="Methyl-accepting chemotaxis protein"/>
    <property type="match status" value="1"/>
</dbReference>
<dbReference type="GO" id="GO:0006935">
    <property type="term" value="P:chemotaxis"/>
    <property type="evidence" value="ECO:0007669"/>
    <property type="project" value="UniProtKB-KW"/>
</dbReference>
<evidence type="ECO:0008006" key="10">
    <source>
        <dbReference type="Google" id="ProtNLM"/>
    </source>
</evidence>
<keyword evidence="9" id="KW-1185">Reference proteome</keyword>
<keyword evidence="1" id="KW-0145">Chemotaxis</keyword>
<feature type="transmembrane region" description="Helical" evidence="5">
    <location>
        <begin position="12"/>
        <end position="33"/>
    </location>
</feature>
<name>A0A4Q0Y237_9BACT</name>
<dbReference type="SMART" id="SM00283">
    <property type="entry name" value="MA"/>
    <property type="match status" value="1"/>
</dbReference>
<evidence type="ECO:0000256" key="2">
    <source>
        <dbReference type="ARBA" id="ARBA00029447"/>
    </source>
</evidence>
<evidence type="ECO:0000313" key="8">
    <source>
        <dbReference type="EMBL" id="RXJ62291.1"/>
    </source>
</evidence>
<sequence length="478" mass="52309">MVSKLNKNLINTSLLVAAIIIIAVIIFSITIPLNIASSINRLNQGVLKLLNSGDVKSRVEITSKDEIAVVSQNFNKYLQNIEDGIHTDLLVIDDVKRVVNEAKNGILYKQVEVDTKNQSLHELRNIFNEMLTLMADKVCGDMNKVQLGLEKFQKLDFTHRITGTSGKTSQGLNSLAEIINDMLKENKANGLTLENSADILLENVDILSNSTNEAAASLEETAAALEQITSNIVQNTENVVRMSKYAEELTTSANGGEKLAAKTTSAMDDINNQVNAINEAITIIDQIAFQTNILSLNAAVEAATAGEAGKGFAVVAQEVRNLASRSAEAANEIKSLVETATSKANDGKTISDKMIHGYHTLNENIAKTIQIIKDIEMSSKEQQTGIEQINDAVTELDQQTQENASVATHTREVALQTQHIAKTIVKNADEKKFLGKDEVKAKDLHSLTLEKPTNENKKTVPKKETLATKQEDDQWESF</sequence>
<dbReference type="SUPFAM" id="SSF58104">
    <property type="entry name" value="Methyl-accepting chemotaxis protein (MCP) signaling domain"/>
    <property type="match status" value="1"/>
</dbReference>
<evidence type="ECO:0000256" key="1">
    <source>
        <dbReference type="ARBA" id="ARBA00022500"/>
    </source>
</evidence>
<dbReference type="InterPro" id="IPR004090">
    <property type="entry name" value="Chemotax_Me-accpt_rcpt"/>
</dbReference>
<keyword evidence="5" id="KW-1133">Transmembrane helix</keyword>
<dbReference type="GO" id="GO:0005886">
    <property type="term" value="C:plasma membrane"/>
    <property type="evidence" value="ECO:0007669"/>
    <property type="project" value="TreeGrafter"/>
</dbReference>
<dbReference type="AlphaFoldDB" id="A0A4Q0Y237"/>
<dbReference type="InterPro" id="IPR004089">
    <property type="entry name" value="MCPsignal_dom"/>
</dbReference>
<dbReference type="Pfam" id="PF00015">
    <property type="entry name" value="MCPsignal"/>
    <property type="match status" value="1"/>
</dbReference>
<accession>A0A4Q0Y237</accession>
<comment type="similarity">
    <text evidence="2">Belongs to the methyl-accepting chemotaxis (MCP) protein family.</text>
</comment>
<evidence type="ECO:0000259" key="6">
    <source>
        <dbReference type="PROSITE" id="PS50111"/>
    </source>
</evidence>
<evidence type="ECO:0000256" key="5">
    <source>
        <dbReference type="SAM" id="Phobius"/>
    </source>
</evidence>
<evidence type="ECO:0000256" key="4">
    <source>
        <dbReference type="SAM" id="MobiDB-lite"/>
    </source>
</evidence>
<comment type="caution">
    <text evidence="8">The sequence shown here is derived from an EMBL/GenBank/DDBJ whole genome shotgun (WGS) entry which is preliminary data.</text>
</comment>
<keyword evidence="5" id="KW-0472">Membrane</keyword>
<dbReference type="GO" id="GO:0007165">
    <property type="term" value="P:signal transduction"/>
    <property type="evidence" value="ECO:0007669"/>
    <property type="project" value="UniProtKB-KW"/>
</dbReference>
<dbReference type="PANTHER" id="PTHR43531:SF11">
    <property type="entry name" value="METHYL-ACCEPTING CHEMOTAXIS PROTEIN 3"/>
    <property type="match status" value="1"/>
</dbReference>
<organism evidence="8 9">
    <name type="scientific">Halarcobacter anaerophilus</name>
    <dbReference type="NCBI Taxonomy" id="877500"/>
    <lineage>
        <taxon>Bacteria</taxon>
        <taxon>Pseudomonadati</taxon>
        <taxon>Campylobacterota</taxon>
        <taxon>Epsilonproteobacteria</taxon>
        <taxon>Campylobacterales</taxon>
        <taxon>Arcobacteraceae</taxon>
        <taxon>Halarcobacter</taxon>
    </lineage>
</organism>
<feature type="region of interest" description="Disordered" evidence="4">
    <location>
        <begin position="445"/>
        <end position="478"/>
    </location>
</feature>
<dbReference type="SMART" id="SM00304">
    <property type="entry name" value="HAMP"/>
    <property type="match status" value="1"/>
</dbReference>
<dbReference type="STRING" id="877500.GCA_000935065_03406"/>
<gene>
    <name evidence="8" type="ORF">CRV06_10885</name>
</gene>
<dbReference type="GO" id="GO:0004888">
    <property type="term" value="F:transmembrane signaling receptor activity"/>
    <property type="evidence" value="ECO:0007669"/>
    <property type="project" value="InterPro"/>
</dbReference>
<dbReference type="PRINTS" id="PR00260">
    <property type="entry name" value="CHEMTRNSDUCR"/>
</dbReference>
<dbReference type="InterPro" id="IPR003660">
    <property type="entry name" value="HAMP_dom"/>
</dbReference>
<feature type="domain" description="Methyl-accepting transducer" evidence="6">
    <location>
        <begin position="189"/>
        <end position="418"/>
    </location>
</feature>
<evidence type="ECO:0000313" key="9">
    <source>
        <dbReference type="Proteomes" id="UP000290191"/>
    </source>
</evidence>
<dbReference type="Proteomes" id="UP000290191">
    <property type="component" value="Unassembled WGS sequence"/>
</dbReference>
<reference evidence="8 9" key="1">
    <citation type="submission" date="2017-10" db="EMBL/GenBank/DDBJ databases">
        <title>Genomics of the genus Arcobacter.</title>
        <authorList>
            <person name="Perez-Cataluna A."/>
            <person name="Figueras M.J."/>
        </authorList>
    </citation>
    <scope>NUCLEOTIDE SEQUENCE [LARGE SCALE GENOMIC DNA]</scope>
    <source>
        <strain evidence="8 9">DSM 24636</strain>
    </source>
</reference>
<dbReference type="Pfam" id="PF00672">
    <property type="entry name" value="HAMP"/>
    <property type="match status" value="1"/>
</dbReference>
<dbReference type="Gene3D" id="6.10.340.10">
    <property type="match status" value="1"/>
</dbReference>
<protein>
    <recommendedName>
        <fullName evidence="10">Chemotaxis protein</fullName>
    </recommendedName>
</protein>
<proteinExistence type="inferred from homology"/>
<dbReference type="EMBL" id="PDKO01000009">
    <property type="protein sequence ID" value="RXJ62291.1"/>
    <property type="molecule type" value="Genomic_DNA"/>
</dbReference>
<keyword evidence="5" id="KW-0812">Transmembrane</keyword>
<dbReference type="PANTHER" id="PTHR43531">
    <property type="entry name" value="PROTEIN ICFG"/>
    <property type="match status" value="1"/>
</dbReference>